<sequence>MPANITVWSPPLKFLHWALFIVIAAAVTCVIIASGYERGDPAKGQFMFFHKSFGVTALALMIVWVITRLNTGRPQPIGQAWQLRLAAVVHWTMVVLVLALPIAGLLMSQFAQQSVSVFGLFSIPVWMDEDKAAAKAIHTVHAGFAGPILVGLAVLHIVGALWHHFIDRDGTLTRMLPGRDR</sequence>
<dbReference type="InterPro" id="IPR011577">
    <property type="entry name" value="Cyt_b561_bac/Ni-Hgenase"/>
</dbReference>
<evidence type="ECO:0000256" key="7">
    <source>
        <dbReference type="ARBA" id="ARBA00022723"/>
    </source>
</evidence>
<evidence type="ECO:0000256" key="9">
    <source>
        <dbReference type="ARBA" id="ARBA00022989"/>
    </source>
</evidence>
<gene>
    <name evidence="15" type="ORF">GCM10009125_09450</name>
</gene>
<comment type="caution">
    <text evidence="15">The sequence shown here is derived from an EMBL/GenBank/DDBJ whole genome shotgun (WGS) entry which is preliminary data.</text>
</comment>
<organism evidence="15 16">
    <name type="scientific">Castellaniella daejeonensis</name>
    <dbReference type="NCBI Taxonomy" id="659013"/>
    <lineage>
        <taxon>Bacteria</taxon>
        <taxon>Pseudomonadati</taxon>
        <taxon>Pseudomonadota</taxon>
        <taxon>Betaproteobacteria</taxon>
        <taxon>Burkholderiales</taxon>
        <taxon>Alcaligenaceae</taxon>
        <taxon>Castellaniella</taxon>
    </lineage>
</organism>
<dbReference type="PANTHER" id="PTHR30529">
    <property type="entry name" value="CYTOCHROME B561"/>
    <property type="match status" value="1"/>
</dbReference>
<evidence type="ECO:0000256" key="4">
    <source>
        <dbReference type="ARBA" id="ARBA00022475"/>
    </source>
</evidence>
<keyword evidence="5" id="KW-0349">Heme</keyword>
<comment type="subcellular location">
    <subcellularLocation>
        <location evidence="2">Cell membrane</location>
        <topology evidence="2">Multi-pass membrane protein</topology>
    </subcellularLocation>
</comment>
<dbReference type="RefSeq" id="WP_343820290.1">
    <property type="nucleotide sequence ID" value="NZ_BAAAFN010000008.1"/>
</dbReference>
<comment type="similarity">
    <text evidence="12">Belongs to the cytochrome b561 family.</text>
</comment>
<dbReference type="PANTHER" id="PTHR30529:SF1">
    <property type="entry name" value="CYTOCHROME B561 HOMOLOG 2"/>
    <property type="match status" value="1"/>
</dbReference>
<name>A0ABP3D4C6_9BURK</name>
<feature type="transmembrane region" description="Helical" evidence="13">
    <location>
        <begin position="144"/>
        <end position="166"/>
    </location>
</feature>
<protein>
    <submittedName>
        <fullName evidence="15">Cytochrome b</fullName>
    </submittedName>
</protein>
<accession>A0ABP3D4C6</accession>
<evidence type="ECO:0000256" key="12">
    <source>
        <dbReference type="ARBA" id="ARBA00037975"/>
    </source>
</evidence>
<keyword evidence="8" id="KW-0249">Electron transport</keyword>
<comment type="cofactor">
    <cofactor evidence="1">
        <name>heme b</name>
        <dbReference type="ChEBI" id="CHEBI:60344"/>
    </cofactor>
</comment>
<dbReference type="EMBL" id="BAAAFN010000008">
    <property type="protein sequence ID" value="GAA0222490.1"/>
    <property type="molecule type" value="Genomic_DNA"/>
</dbReference>
<feature type="transmembrane region" description="Helical" evidence="13">
    <location>
        <begin position="14"/>
        <end position="36"/>
    </location>
</feature>
<feature type="transmembrane region" description="Helical" evidence="13">
    <location>
        <begin position="48"/>
        <end position="67"/>
    </location>
</feature>
<evidence type="ECO:0000259" key="14">
    <source>
        <dbReference type="Pfam" id="PF01292"/>
    </source>
</evidence>
<dbReference type="SUPFAM" id="SSF81342">
    <property type="entry name" value="Transmembrane di-heme cytochromes"/>
    <property type="match status" value="1"/>
</dbReference>
<keyword evidence="3" id="KW-0813">Transport</keyword>
<dbReference type="InterPro" id="IPR052168">
    <property type="entry name" value="Cytochrome_b561_oxidase"/>
</dbReference>
<keyword evidence="4" id="KW-1003">Cell membrane</keyword>
<evidence type="ECO:0000256" key="1">
    <source>
        <dbReference type="ARBA" id="ARBA00001970"/>
    </source>
</evidence>
<feature type="transmembrane region" description="Helical" evidence="13">
    <location>
        <begin position="87"/>
        <end position="106"/>
    </location>
</feature>
<keyword evidence="10" id="KW-0408">Iron</keyword>
<keyword evidence="6 13" id="KW-0812">Transmembrane</keyword>
<reference evidence="16" key="1">
    <citation type="journal article" date="2019" name="Int. J. Syst. Evol. Microbiol.">
        <title>The Global Catalogue of Microorganisms (GCM) 10K type strain sequencing project: providing services to taxonomists for standard genome sequencing and annotation.</title>
        <authorList>
            <consortium name="The Broad Institute Genomics Platform"/>
            <consortium name="The Broad Institute Genome Sequencing Center for Infectious Disease"/>
            <person name="Wu L."/>
            <person name="Ma J."/>
        </authorList>
    </citation>
    <scope>NUCLEOTIDE SEQUENCE [LARGE SCALE GENOMIC DNA]</scope>
    <source>
        <strain evidence="16">JCM 16240</strain>
    </source>
</reference>
<evidence type="ECO:0000256" key="10">
    <source>
        <dbReference type="ARBA" id="ARBA00023004"/>
    </source>
</evidence>
<evidence type="ECO:0000256" key="2">
    <source>
        <dbReference type="ARBA" id="ARBA00004651"/>
    </source>
</evidence>
<keyword evidence="7" id="KW-0479">Metal-binding</keyword>
<keyword evidence="16" id="KW-1185">Reference proteome</keyword>
<dbReference type="Pfam" id="PF01292">
    <property type="entry name" value="Ni_hydr_CYTB"/>
    <property type="match status" value="1"/>
</dbReference>
<evidence type="ECO:0000313" key="15">
    <source>
        <dbReference type="EMBL" id="GAA0222490.1"/>
    </source>
</evidence>
<feature type="domain" description="Cytochrome b561 bacterial/Ni-hydrogenase" evidence="14">
    <location>
        <begin position="7"/>
        <end position="178"/>
    </location>
</feature>
<evidence type="ECO:0000256" key="6">
    <source>
        <dbReference type="ARBA" id="ARBA00022692"/>
    </source>
</evidence>
<keyword evidence="11 13" id="KW-0472">Membrane</keyword>
<evidence type="ECO:0000256" key="3">
    <source>
        <dbReference type="ARBA" id="ARBA00022448"/>
    </source>
</evidence>
<dbReference type="Proteomes" id="UP001501176">
    <property type="component" value="Unassembled WGS sequence"/>
</dbReference>
<keyword evidence="9 13" id="KW-1133">Transmembrane helix</keyword>
<evidence type="ECO:0000313" key="16">
    <source>
        <dbReference type="Proteomes" id="UP001501176"/>
    </source>
</evidence>
<evidence type="ECO:0000256" key="13">
    <source>
        <dbReference type="SAM" id="Phobius"/>
    </source>
</evidence>
<evidence type="ECO:0000256" key="8">
    <source>
        <dbReference type="ARBA" id="ARBA00022982"/>
    </source>
</evidence>
<proteinExistence type="inferred from homology"/>
<evidence type="ECO:0000256" key="5">
    <source>
        <dbReference type="ARBA" id="ARBA00022617"/>
    </source>
</evidence>
<evidence type="ECO:0000256" key="11">
    <source>
        <dbReference type="ARBA" id="ARBA00023136"/>
    </source>
</evidence>
<dbReference type="InterPro" id="IPR016174">
    <property type="entry name" value="Di-haem_cyt_TM"/>
</dbReference>